<organism evidence="2 3">
    <name type="scientific">Luteibacter sahnii</name>
    <dbReference type="NCBI Taxonomy" id="3021977"/>
    <lineage>
        <taxon>Bacteria</taxon>
        <taxon>Pseudomonadati</taxon>
        <taxon>Pseudomonadota</taxon>
        <taxon>Gammaproteobacteria</taxon>
        <taxon>Lysobacterales</taxon>
        <taxon>Rhodanobacteraceae</taxon>
        <taxon>Luteibacter</taxon>
    </lineage>
</organism>
<accession>A0ABT6B7U4</accession>
<comment type="caution">
    <text evidence="2">The sequence shown here is derived from an EMBL/GenBank/DDBJ whole genome shotgun (WGS) entry which is preliminary data.</text>
</comment>
<keyword evidence="1" id="KW-0732">Signal</keyword>
<feature type="chain" id="PRO_5045997586" description="Glycoside hydrolase family 18 protein" evidence="1">
    <location>
        <begin position="25"/>
        <end position="342"/>
    </location>
</feature>
<evidence type="ECO:0000313" key="3">
    <source>
        <dbReference type="Proteomes" id="UP001528850"/>
    </source>
</evidence>
<reference evidence="2 3" key="1">
    <citation type="journal article" date="2024" name="Curr. Microbiol.">
        <title>Luteibacter sahnii sp. nov., A Novel Yellow-Colored Xanthomonadin Pigment Producing Probiotic Bacterium from Healthy Rice Seed Microbiome.</title>
        <authorList>
            <person name="Jaiswal G."/>
            <person name="Rana R."/>
            <person name="Nayak P.K."/>
            <person name="Chouhan R."/>
            <person name="Gandhi S.G."/>
            <person name="Patel H.K."/>
            <person name="Patil P.B."/>
        </authorList>
    </citation>
    <scope>NUCLEOTIDE SEQUENCE [LARGE SCALE GENOMIC DNA]</scope>
    <source>
        <strain evidence="2 3">PPL201</strain>
    </source>
</reference>
<feature type="signal peptide" evidence="1">
    <location>
        <begin position="1"/>
        <end position="24"/>
    </location>
</feature>
<name>A0ABT6B7U4_9GAMM</name>
<gene>
    <name evidence="2" type="ORF">P3W24_04125</name>
</gene>
<dbReference type="Proteomes" id="UP001528850">
    <property type="component" value="Unassembled WGS sequence"/>
</dbReference>
<dbReference type="EMBL" id="JARJJS010000001">
    <property type="protein sequence ID" value="MDF4024158.1"/>
    <property type="molecule type" value="Genomic_DNA"/>
</dbReference>
<proteinExistence type="predicted"/>
<evidence type="ECO:0000313" key="2">
    <source>
        <dbReference type="EMBL" id="MDF4024158.1"/>
    </source>
</evidence>
<protein>
    <recommendedName>
        <fullName evidence="4">Glycoside hydrolase family 18 protein</fullName>
    </recommendedName>
</protein>
<evidence type="ECO:0000256" key="1">
    <source>
        <dbReference type="SAM" id="SignalP"/>
    </source>
</evidence>
<sequence length="342" mass="36795">MKFERLLPALTGLLLCSSAMSVQAATQKYFGYFAGDTVAHADTGQGGLGFFEMKDHINLYSILAWPGDTSPSGKQVTMSQVLDKLAAAKAAHVHAMVPAFPFVFQAVRESDGRISCWQNDPTAAASWSSFSQAMVDQGYLIPGDPARSTVVAVYIVDEPNGDVCLNDVNGQANPSFVNAMNAVRQDSRTASLPIASILTGKGFDKFFAGMKLLDWVGFDEYGDSDSKWSHTFAALKQYAPGKKYIVVPGAMQGCSNVETDSTGRFFSAIENDPDVTWLAPFAWFSGLSGSACKGVRDLPSLRSDYTSEGLKIRALQCNSSAVDQSFCAGTSDVSSWMNLLLE</sequence>
<evidence type="ECO:0008006" key="4">
    <source>
        <dbReference type="Google" id="ProtNLM"/>
    </source>
</evidence>
<keyword evidence="3" id="KW-1185">Reference proteome</keyword>